<feature type="signal peptide" evidence="10">
    <location>
        <begin position="1"/>
        <end position="21"/>
    </location>
</feature>
<dbReference type="InterPro" id="IPR036942">
    <property type="entry name" value="Beta-barrel_TonB_sf"/>
</dbReference>
<reference evidence="14" key="1">
    <citation type="submission" date="2023-07" db="EMBL/GenBank/DDBJ databases">
        <title>Identification and characterization of horizontal gene transfer across gut microbiota members of farm animals based on homology search.</title>
        <authorList>
            <person name="Schwarzerova J."/>
            <person name="Nykrynova M."/>
            <person name="Jureckova K."/>
            <person name="Cejkova D."/>
            <person name="Rychlik I."/>
        </authorList>
    </citation>
    <scope>NUCLEOTIDE SEQUENCE [LARGE SCALE GENOMIC DNA]</scope>
    <source>
        <strain evidence="14">109_WCHN</strain>
    </source>
</reference>
<evidence type="ECO:0000256" key="6">
    <source>
        <dbReference type="ARBA" id="ARBA00023136"/>
    </source>
</evidence>
<dbReference type="EMBL" id="JAUDEN010000033">
    <property type="protein sequence ID" value="MDM8326230.1"/>
    <property type="molecule type" value="Genomic_DNA"/>
</dbReference>
<name>A0ABT7VKL1_9BACE</name>
<dbReference type="InterPro" id="IPR012910">
    <property type="entry name" value="Plug_dom"/>
</dbReference>
<keyword evidence="6 8" id="KW-0472">Membrane</keyword>
<comment type="similarity">
    <text evidence="8 9">Belongs to the TonB-dependent receptor family.</text>
</comment>
<evidence type="ECO:0000256" key="10">
    <source>
        <dbReference type="SAM" id="SignalP"/>
    </source>
</evidence>
<keyword evidence="2 8" id="KW-0813">Transport</keyword>
<evidence type="ECO:0000256" key="7">
    <source>
        <dbReference type="ARBA" id="ARBA00023237"/>
    </source>
</evidence>
<protein>
    <submittedName>
        <fullName evidence="13">TonB-dependent receptor</fullName>
    </submittedName>
</protein>
<feature type="domain" description="TonB-dependent receptor plug" evidence="12">
    <location>
        <begin position="117"/>
        <end position="222"/>
    </location>
</feature>
<dbReference type="InterPro" id="IPR023996">
    <property type="entry name" value="TonB-dep_OMP_SusC/RagA"/>
</dbReference>
<gene>
    <name evidence="13" type="ORF">QUW60_13515</name>
</gene>
<keyword evidence="4 8" id="KW-0812">Transmembrane</keyword>
<dbReference type="Pfam" id="PF07715">
    <property type="entry name" value="Plug"/>
    <property type="match status" value="1"/>
</dbReference>
<feature type="domain" description="TonB-dependent receptor-like beta-barrel" evidence="11">
    <location>
        <begin position="486"/>
        <end position="1035"/>
    </location>
</feature>
<keyword evidence="10" id="KW-0732">Signal</keyword>
<evidence type="ECO:0000256" key="2">
    <source>
        <dbReference type="ARBA" id="ARBA00022448"/>
    </source>
</evidence>
<sequence length="1072" mass="117902">MKRKLMLLMTFLMIGIGLVNAQVKKVTGHVTSDEDGLPVVGASVLVKGTTVGTVTDIDGNFTLNNVPSSAGTLVISFIGLESQEVDIKPVVNVVLKADSEVLDEVVVTAYGTSTKGSFTGSAAVMKADKIEKRQVSNVSNALAGAVAGVQILSNNGQPGESAKVRIRGVGSINAGTDPLYVVDGVPFDGDLSSLNASDIESMTVLKDAASTALYGARGANGIIMITTKKGASGKARVNFDAKWGVNSRAVKNYDVLTSPKNYLEKAYEAIYNGNVQTGGMSPAAANVAANQTLLTNASGGVGYQIYTVPDGQLLIGSNGLLNPNATLGYTDEYGYYYTPDNWADETFQNNLRQEYNFNVSGGSDKSTFYMAFGYLDDQGVIENSGFKRFSGRLKGDYKITDWLKVGANVGYINSDSRYPRDQDENSTASSGNAFYVANNIAPIYPMYVRGADKQIMMLNGRKMYDYGDGVTTPSNRSFMSISNPMGDLAYNKEGYQRDAFNANWFAELTPVKGLTLSARFGVNVDNTRYHQMGNAYMGQTAEYGGSIYQGAMRTFGFDQQYVANYNFIVEDLHHFDITAGYDGYSYEYTELTGQGQNLYDPESPFVGNAIDNLSAGGFKLDYTTKGFFARVNYAYNEKYFANVSYRRDASSRFAPGNRWGNFWAASAAWMISQEDFMKDVTWVNMLKLKASFGQQGNDDILFEGGYNIGVMNIEKNYYPWMDQYQLTGGNGVFSDGTLMAKGNPELTWETSTSYNVGIDFALFGNRLSGTAEYFGRKSSDMLYNKPVAGSVGYTSIPMNVGSMTNSGFELDLTYQIFNRKNFSWDVNLNATFIKNKINKLHPDLKGVLIDGNYIYEEGESMYRMYLVEYAGVDPDDGEALYWAKNADTGELYKTANYAEAQTTNKVATDNMMPKVYGGFGTSIEAFGFDASIQLSYQLGGKIFDSGYRYMMHNGDQGGQNWHKDIYKAWTPDNRYTDVPRLNAQDRYSYSVSTRWLTSSNYLSINNITVGYTLPSNWAKKLMMEKLRVYFTADNVGLLSARKGLDPRQSYTTATTSLYTAIRTISGGISLSF</sequence>
<dbReference type="Pfam" id="PF00593">
    <property type="entry name" value="TonB_dep_Rec_b-barrel"/>
    <property type="match status" value="1"/>
</dbReference>
<dbReference type="Proteomes" id="UP001169458">
    <property type="component" value="Unassembled WGS sequence"/>
</dbReference>
<proteinExistence type="inferred from homology"/>
<keyword evidence="7 8" id="KW-0998">Cell outer membrane</keyword>
<dbReference type="Gene3D" id="2.60.40.1120">
    <property type="entry name" value="Carboxypeptidase-like, regulatory domain"/>
    <property type="match status" value="1"/>
</dbReference>
<dbReference type="Gene3D" id="2.40.170.20">
    <property type="entry name" value="TonB-dependent receptor, beta-barrel domain"/>
    <property type="match status" value="1"/>
</dbReference>
<dbReference type="Gene3D" id="2.170.130.10">
    <property type="entry name" value="TonB-dependent receptor, plug domain"/>
    <property type="match status" value="1"/>
</dbReference>
<accession>A0ABT7VKL1</accession>
<keyword evidence="14" id="KW-1185">Reference proteome</keyword>
<dbReference type="SUPFAM" id="SSF56935">
    <property type="entry name" value="Porins"/>
    <property type="match status" value="1"/>
</dbReference>
<keyword evidence="13" id="KW-0675">Receptor</keyword>
<dbReference type="InterPro" id="IPR000531">
    <property type="entry name" value="Beta-barrel_TonB"/>
</dbReference>
<dbReference type="PROSITE" id="PS52016">
    <property type="entry name" value="TONB_DEPENDENT_REC_3"/>
    <property type="match status" value="1"/>
</dbReference>
<evidence type="ECO:0000256" key="8">
    <source>
        <dbReference type="PROSITE-ProRule" id="PRU01360"/>
    </source>
</evidence>
<organism evidence="13 14">
    <name type="scientific">Bacteroides gallinaceum</name>
    <dbReference type="NCBI Taxonomy" id="1462571"/>
    <lineage>
        <taxon>Bacteria</taxon>
        <taxon>Pseudomonadati</taxon>
        <taxon>Bacteroidota</taxon>
        <taxon>Bacteroidia</taxon>
        <taxon>Bacteroidales</taxon>
        <taxon>Bacteroidaceae</taxon>
        <taxon>Bacteroides</taxon>
    </lineage>
</organism>
<dbReference type="InterPro" id="IPR037066">
    <property type="entry name" value="Plug_dom_sf"/>
</dbReference>
<dbReference type="InterPro" id="IPR039426">
    <property type="entry name" value="TonB-dep_rcpt-like"/>
</dbReference>
<keyword evidence="3 8" id="KW-1134">Transmembrane beta strand</keyword>
<evidence type="ECO:0000313" key="13">
    <source>
        <dbReference type="EMBL" id="MDM8326230.1"/>
    </source>
</evidence>
<evidence type="ECO:0000259" key="12">
    <source>
        <dbReference type="Pfam" id="PF07715"/>
    </source>
</evidence>
<evidence type="ECO:0000256" key="9">
    <source>
        <dbReference type="RuleBase" id="RU003357"/>
    </source>
</evidence>
<evidence type="ECO:0000313" key="14">
    <source>
        <dbReference type="Proteomes" id="UP001169458"/>
    </source>
</evidence>
<evidence type="ECO:0000256" key="1">
    <source>
        <dbReference type="ARBA" id="ARBA00004571"/>
    </source>
</evidence>
<evidence type="ECO:0000259" key="11">
    <source>
        <dbReference type="Pfam" id="PF00593"/>
    </source>
</evidence>
<comment type="subcellular location">
    <subcellularLocation>
        <location evidence="1 8">Cell outer membrane</location>
        <topology evidence="1 8">Multi-pass membrane protein</topology>
    </subcellularLocation>
</comment>
<dbReference type="SUPFAM" id="SSF49464">
    <property type="entry name" value="Carboxypeptidase regulatory domain-like"/>
    <property type="match status" value="1"/>
</dbReference>
<comment type="caution">
    <text evidence="13">The sequence shown here is derived from an EMBL/GenBank/DDBJ whole genome shotgun (WGS) entry which is preliminary data.</text>
</comment>
<feature type="chain" id="PRO_5046155751" evidence="10">
    <location>
        <begin position="22"/>
        <end position="1072"/>
    </location>
</feature>
<dbReference type="NCBIfam" id="TIGR04056">
    <property type="entry name" value="OMP_RagA_SusC"/>
    <property type="match status" value="1"/>
</dbReference>
<dbReference type="NCBIfam" id="TIGR04057">
    <property type="entry name" value="SusC_RagA_signa"/>
    <property type="match status" value="1"/>
</dbReference>
<dbReference type="Pfam" id="PF13715">
    <property type="entry name" value="CarbopepD_reg_2"/>
    <property type="match status" value="1"/>
</dbReference>
<evidence type="ECO:0000256" key="3">
    <source>
        <dbReference type="ARBA" id="ARBA00022452"/>
    </source>
</evidence>
<evidence type="ECO:0000256" key="4">
    <source>
        <dbReference type="ARBA" id="ARBA00022692"/>
    </source>
</evidence>
<dbReference type="InterPro" id="IPR008969">
    <property type="entry name" value="CarboxyPept-like_regulatory"/>
</dbReference>
<keyword evidence="5 9" id="KW-0798">TonB box</keyword>
<dbReference type="InterPro" id="IPR023997">
    <property type="entry name" value="TonB-dep_OMP_SusC/RagA_CS"/>
</dbReference>
<evidence type="ECO:0000256" key="5">
    <source>
        <dbReference type="ARBA" id="ARBA00023077"/>
    </source>
</evidence>
<dbReference type="RefSeq" id="WP_289561103.1">
    <property type="nucleotide sequence ID" value="NZ_JAUDEN010000033.1"/>
</dbReference>